<dbReference type="EMBL" id="CP060782">
    <property type="protein sequence ID" value="QNP44979.1"/>
    <property type="molecule type" value="Genomic_DNA"/>
</dbReference>
<keyword evidence="8" id="KW-0460">Magnesium</keyword>
<accession>A0ABX6T603</accession>
<dbReference type="InterPro" id="IPR003846">
    <property type="entry name" value="SelO"/>
</dbReference>
<evidence type="ECO:0000256" key="1">
    <source>
        <dbReference type="ARBA" id="ARBA00001946"/>
    </source>
</evidence>
<evidence type="ECO:0000313" key="9">
    <source>
        <dbReference type="EMBL" id="QNP44979.1"/>
    </source>
</evidence>
<dbReference type="PANTHER" id="PTHR32057">
    <property type="entry name" value="PROTEIN ADENYLYLTRANSFERASE SELO, MITOCHONDRIAL"/>
    <property type="match status" value="1"/>
</dbReference>
<evidence type="ECO:0000256" key="6">
    <source>
        <dbReference type="ARBA" id="ARBA00022741"/>
    </source>
</evidence>
<keyword evidence="5" id="KW-0479">Metal-binding</keyword>
<evidence type="ECO:0000313" key="10">
    <source>
        <dbReference type="Proteomes" id="UP000516105"/>
    </source>
</evidence>
<dbReference type="Proteomes" id="UP000516105">
    <property type="component" value="Chromosome"/>
</dbReference>
<keyword evidence="7" id="KW-0067">ATP-binding</keyword>
<proteinExistence type="inferred from homology"/>
<evidence type="ECO:0000256" key="3">
    <source>
        <dbReference type="ARBA" id="ARBA00022679"/>
    </source>
</evidence>
<protein>
    <submittedName>
        <fullName evidence="9">YdiU family protein</fullName>
    </submittedName>
</protein>
<name>A0ABX6T603_9SPHN</name>
<sequence length="463" mass="52052">MPTAQSYRPEPGILGLGDAYYDAVEPARFPRCIPRFLNRRWADRLGLELTDEQWAAHFWRFEPLPENLNQPLALRYHGHQFRVYNPEIGDGRGFTFAQLRDDRSRLLDLGTKGSGQTPYSRTADGRLTLKGGVREVLATEMLEALGVNTSKTFALFETGEELVRGDEPSPTRSSVLTRLSHGHIRIGTFQRLAFFGEVENINALVLYCLEQLYAEQPVENSGENALRLFDLVASATARLAASYMAAGFVHGVLNSDNINVSGESFDYGPWRFTPEWDPDFTAAYFDHYGLYSFGRQPEAIHWNLAQLAGCMSLVTEAPPLSDMLSSWSGRFEDELVAALLLRLGLDSIDRQADRDLAAVLLKAFQSREEKIDRVFFDWRGGRDPGGERYGSEAFRALAKALEGRQRPVTHPYWSDAEPCSMHIDEVESIWSAIAENDDWKPFETKVEAIRRMGDAMAESGPPA</sequence>
<keyword evidence="4" id="KW-0548">Nucleotidyltransferase</keyword>
<dbReference type="RefSeq" id="WP_187707936.1">
    <property type="nucleotide sequence ID" value="NZ_CP060782.1"/>
</dbReference>
<keyword evidence="6" id="KW-0547">Nucleotide-binding</keyword>
<evidence type="ECO:0000256" key="2">
    <source>
        <dbReference type="ARBA" id="ARBA00009747"/>
    </source>
</evidence>
<keyword evidence="10" id="KW-1185">Reference proteome</keyword>
<evidence type="ECO:0000256" key="4">
    <source>
        <dbReference type="ARBA" id="ARBA00022695"/>
    </source>
</evidence>
<evidence type="ECO:0000256" key="8">
    <source>
        <dbReference type="ARBA" id="ARBA00022842"/>
    </source>
</evidence>
<dbReference type="NCBIfam" id="NF000658">
    <property type="entry name" value="PRK00029.1"/>
    <property type="match status" value="1"/>
</dbReference>
<keyword evidence="3" id="KW-0808">Transferase</keyword>
<organism evidence="9 10">
    <name type="scientific">Sphingomonas sediminicola</name>
    <dbReference type="NCBI Taxonomy" id="386874"/>
    <lineage>
        <taxon>Bacteria</taxon>
        <taxon>Pseudomonadati</taxon>
        <taxon>Pseudomonadota</taxon>
        <taxon>Alphaproteobacteria</taxon>
        <taxon>Sphingomonadales</taxon>
        <taxon>Sphingomonadaceae</taxon>
        <taxon>Sphingomonas</taxon>
    </lineage>
</organism>
<comment type="cofactor">
    <cofactor evidence="1">
        <name>Mg(2+)</name>
        <dbReference type="ChEBI" id="CHEBI:18420"/>
    </cofactor>
</comment>
<comment type="similarity">
    <text evidence="2">Belongs to the SELO family.</text>
</comment>
<evidence type="ECO:0000256" key="7">
    <source>
        <dbReference type="ARBA" id="ARBA00022840"/>
    </source>
</evidence>
<evidence type="ECO:0000256" key="5">
    <source>
        <dbReference type="ARBA" id="ARBA00022723"/>
    </source>
</evidence>
<dbReference type="PANTHER" id="PTHR32057:SF14">
    <property type="entry name" value="PROTEIN ADENYLYLTRANSFERASE SELO, MITOCHONDRIAL"/>
    <property type="match status" value="1"/>
</dbReference>
<dbReference type="Pfam" id="PF02696">
    <property type="entry name" value="SelO"/>
    <property type="match status" value="1"/>
</dbReference>
<reference evidence="9 10" key="1">
    <citation type="submission" date="2020-08" db="EMBL/GenBank/DDBJ databases">
        <title>Genome sequence of Sphingomonas sediminicola KACC 15039T.</title>
        <authorList>
            <person name="Hyun D.-W."/>
            <person name="Bae J.-W."/>
        </authorList>
    </citation>
    <scope>NUCLEOTIDE SEQUENCE [LARGE SCALE GENOMIC DNA]</scope>
    <source>
        <strain evidence="9 10">KACC 15039</strain>
    </source>
</reference>
<gene>
    <name evidence="9" type="ORF">H9L14_09695</name>
</gene>